<dbReference type="SMART" id="SM00646">
    <property type="entry name" value="Ami_3"/>
    <property type="match status" value="1"/>
</dbReference>
<reference evidence="3 4" key="1">
    <citation type="submission" date="2019-05" db="EMBL/GenBank/DDBJ databases">
        <title>Ruegeria sp. nov., isolated from tidal flat.</title>
        <authorList>
            <person name="Kim W."/>
        </authorList>
    </citation>
    <scope>NUCLEOTIDE SEQUENCE [LARGE SCALE GENOMIC DNA]</scope>
    <source>
        <strain evidence="3 4">CAU 1488</strain>
    </source>
</reference>
<accession>A0ABY2WYI9</accession>
<proteinExistence type="predicted"/>
<dbReference type="Pfam" id="PF01520">
    <property type="entry name" value="Amidase_3"/>
    <property type="match status" value="1"/>
</dbReference>
<dbReference type="Pfam" id="PF01832">
    <property type="entry name" value="Glucosaminidase"/>
    <property type="match status" value="1"/>
</dbReference>
<evidence type="ECO:0000313" key="4">
    <source>
        <dbReference type="Proteomes" id="UP001193035"/>
    </source>
</evidence>
<name>A0ABY2WYI9_9RHOB</name>
<dbReference type="Gene3D" id="3.40.630.40">
    <property type="entry name" value="Zn-dependent exopeptidases"/>
    <property type="match status" value="1"/>
</dbReference>
<feature type="domain" description="MurNAc-LAA" evidence="2">
    <location>
        <begin position="229"/>
        <end position="339"/>
    </location>
</feature>
<dbReference type="InterPro" id="IPR051056">
    <property type="entry name" value="Glycosyl_Hydrolase_73"/>
</dbReference>
<keyword evidence="1" id="KW-0378">Hydrolase</keyword>
<evidence type="ECO:0000256" key="1">
    <source>
        <dbReference type="ARBA" id="ARBA00022801"/>
    </source>
</evidence>
<dbReference type="CDD" id="cd02696">
    <property type="entry name" value="MurNAc-LAA"/>
    <property type="match status" value="1"/>
</dbReference>
<keyword evidence="4" id="KW-1185">Reference proteome</keyword>
<dbReference type="RefSeq" id="WP_138841993.1">
    <property type="nucleotide sequence ID" value="NZ_VCPD01000003.1"/>
</dbReference>
<organism evidence="3 4">
    <name type="scientific">Ruegeria sediminis</name>
    <dbReference type="NCBI Taxonomy" id="2583820"/>
    <lineage>
        <taxon>Bacteria</taxon>
        <taxon>Pseudomonadati</taxon>
        <taxon>Pseudomonadota</taxon>
        <taxon>Alphaproteobacteria</taxon>
        <taxon>Rhodobacterales</taxon>
        <taxon>Roseobacteraceae</taxon>
        <taxon>Ruegeria</taxon>
    </lineage>
</organism>
<comment type="caution">
    <text evidence="3">The sequence shown here is derived from an EMBL/GenBank/DDBJ whole genome shotgun (WGS) entry which is preliminary data.</text>
</comment>
<evidence type="ECO:0000259" key="2">
    <source>
        <dbReference type="SMART" id="SM00646"/>
    </source>
</evidence>
<dbReference type="Proteomes" id="UP001193035">
    <property type="component" value="Unassembled WGS sequence"/>
</dbReference>
<dbReference type="PANTHER" id="PTHR33308:SF9">
    <property type="entry name" value="PEPTIDOGLYCAN HYDROLASE FLGJ"/>
    <property type="match status" value="1"/>
</dbReference>
<dbReference type="InterPro" id="IPR002901">
    <property type="entry name" value="MGlyc_endo_b_GlcNAc-like_dom"/>
</dbReference>
<protein>
    <recommendedName>
        <fullName evidence="2">MurNAc-LAA domain-containing protein</fullName>
    </recommendedName>
</protein>
<dbReference type="EMBL" id="VCPD01000003">
    <property type="protein sequence ID" value="TMV07916.1"/>
    <property type="molecule type" value="Genomic_DNA"/>
</dbReference>
<dbReference type="InterPro" id="IPR002508">
    <property type="entry name" value="MurNAc-LAA_cat"/>
</dbReference>
<dbReference type="Gene3D" id="1.10.530.10">
    <property type="match status" value="1"/>
</dbReference>
<gene>
    <name evidence="3" type="ORF">FGK63_10715</name>
</gene>
<dbReference type="SUPFAM" id="SSF53187">
    <property type="entry name" value="Zn-dependent exopeptidases"/>
    <property type="match status" value="1"/>
</dbReference>
<evidence type="ECO:0000313" key="3">
    <source>
        <dbReference type="EMBL" id="TMV07916.1"/>
    </source>
</evidence>
<dbReference type="PANTHER" id="PTHR33308">
    <property type="entry name" value="PEPTIDOGLYCAN HYDROLASE FLGJ"/>
    <property type="match status" value="1"/>
</dbReference>
<sequence length="345" mass="38163">MTKNWKKLIRTYAEATIPAPTLKLITLAQWALESNFGKSELAKEHLNFSGLKFRARVNAQRPLAEAVDYQAHDGWGTYCKFASLQDFIDGYWAFVSNGPMYDGWEGFADDPSGYVGHLHRNGFAQDPDYFDKIMQLLPRVREQVGDLGFTGLLETSGLQPRPRFKLAVLIGHNSVAQGAFSERLVVSEWHFNQRVYTHLAELAPEYEIEPKQFFRQKSTSYEKEIAEAYAAIDAWGPDAVIELHFNAGGGHGTEMLYWDGSRKGKLLAEALQDAVLSGLGLRNRGAKGRRSGRGSSSLKASSKPTVLTEPFFGDSAGDCAVVASVGEETLARAYLIGARDALEAF</sequence>